<evidence type="ECO:0000313" key="1">
    <source>
        <dbReference type="EMBL" id="GGL79054.1"/>
    </source>
</evidence>
<comment type="caution">
    <text evidence="1">The sequence shown here is derived from an EMBL/GenBank/DDBJ whole genome shotgun (WGS) entry which is preliminary data.</text>
</comment>
<name>A0ABQ2G7J7_9DEIO</name>
<dbReference type="EMBL" id="BMOL01000006">
    <property type="protein sequence ID" value="GGL79054.1"/>
    <property type="molecule type" value="Genomic_DNA"/>
</dbReference>
<sequence length="170" mass="19329">MTSAPTEPLTVIVNFGAQQQAVNLMRAPPLSCFTALVGLTQGDRAWIADLQTDAPEWMRNAHGELDTGRGDDVQPWYDGYRAGLRFIKRHHLGWWWHCEAAPPEDARDVLGMPEMTHLRTQPERYVIPSERGGLPHVLLLLTWLQQDELRFRVLQAEGPVPHLRELPVLV</sequence>
<accession>A0ABQ2G7J7</accession>
<gene>
    <name evidence="1" type="ORF">GCM10010840_16150</name>
</gene>
<dbReference type="Proteomes" id="UP000639973">
    <property type="component" value="Unassembled WGS sequence"/>
</dbReference>
<proteinExistence type="predicted"/>
<evidence type="ECO:0000313" key="2">
    <source>
        <dbReference type="Proteomes" id="UP000639973"/>
    </source>
</evidence>
<keyword evidence="2" id="KW-1185">Reference proteome</keyword>
<dbReference type="RefSeq" id="WP_188970745.1">
    <property type="nucleotide sequence ID" value="NZ_BMOL01000006.1"/>
</dbReference>
<protein>
    <submittedName>
        <fullName evidence="1">Uncharacterized protein</fullName>
    </submittedName>
</protein>
<organism evidence="1 2">
    <name type="scientific">Deinococcus aerolatus</name>
    <dbReference type="NCBI Taxonomy" id="522487"/>
    <lineage>
        <taxon>Bacteria</taxon>
        <taxon>Thermotogati</taxon>
        <taxon>Deinococcota</taxon>
        <taxon>Deinococci</taxon>
        <taxon>Deinococcales</taxon>
        <taxon>Deinococcaceae</taxon>
        <taxon>Deinococcus</taxon>
    </lineage>
</organism>
<reference evidence="2" key="1">
    <citation type="journal article" date="2019" name="Int. J. Syst. Evol. Microbiol.">
        <title>The Global Catalogue of Microorganisms (GCM) 10K type strain sequencing project: providing services to taxonomists for standard genome sequencing and annotation.</title>
        <authorList>
            <consortium name="The Broad Institute Genomics Platform"/>
            <consortium name="The Broad Institute Genome Sequencing Center for Infectious Disease"/>
            <person name="Wu L."/>
            <person name="Ma J."/>
        </authorList>
    </citation>
    <scope>NUCLEOTIDE SEQUENCE [LARGE SCALE GENOMIC DNA]</scope>
    <source>
        <strain evidence="2">JCM 15442</strain>
    </source>
</reference>